<sequence length="575" mass="64516">MIPLKFIVLFLLPLIPARGDTSTESKVHLRNGEVHGGSAISSRDGKPYHFFKGIPYGKVEKRFGTARHADRWFTPLQAIDSGPGCITSGMMGPITGVEDCLTLDVYTTKLPSSNDKTLFPVMVWIHGGGFVEGASSEYGPSYFMESDTSVVLVVINYRLGPLGFLNAGTSSASGNQGLKDQVLSLRWVQDNIAHFSGDKNCVTIFGESSGSISVSFLTLSPMAEGLFHRAIMQSGTAIQPFNYHGMDGPTLAKRLGRELDCPTSHGEYLVECLQRIDPKLFGPWMKLVNEFGFDESAMFMGPSIETYTKGDVFIAEDPYDLVASGRFHKVPMMMGLIGWENYGSALIVTSDTTLTQKVKSQWGRVAPNMLFLTHSAEDPSQTVNAIRDRFLRNGIDLVSFENMISERHWTYPFRTMAALYGKHVPVYVYNWTQQVPILTDPVLSKFMPKFEDGSTRRVSSHADELPYLFDWTGPMGQFYEPISKGSEDYEFSKQLVSTWTSFAKTGKPDGPWESWLTFEDEHDTGDQNIMHLEDPPVLRPVPEVWKDNDEFWKEQNIKEYGNSWSDSKMTDKCRE</sequence>
<keyword evidence="2" id="KW-0732">Signal</keyword>
<accession>A0A226EW39</accession>
<keyword evidence="1" id="KW-0325">Glycoprotein</keyword>
<reference evidence="4 5" key="1">
    <citation type="submission" date="2015-12" db="EMBL/GenBank/DDBJ databases">
        <title>The genome of Folsomia candida.</title>
        <authorList>
            <person name="Faddeeva A."/>
            <person name="Derks M.F."/>
            <person name="Anvar Y."/>
            <person name="Smit S."/>
            <person name="Van Straalen N."/>
            <person name="Roelofs D."/>
        </authorList>
    </citation>
    <scope>NUCLEOTIDE SEQUENCE [LARGE SCALE GENOMIC DNA]</scope>
    <source>
        <strain evidence="4 5">VU population</strain>
        <tissue evidence="4">Whole body</tissue>
    </source>
</reference>
<dbReference type="InterPro" id="IPR002018">
    <property type="entry name" value="CarbesteraseB"/>
</dbReference>
<dbReference type="InterPro" id="IPR050309">
    <property type="entry name" value="Type-B_Carboxylest/Lipase"/>
</dbReference>
<proteinExistence type="predicted"/>
<evidence type="ECO:0000256" key="2">
    <source>
        <dbReference type="SAM" id="SignalP"/>
    </source>
</evidence>
<evidence type="ECO:0000259" key="3">
    <source>
        <dbReference type="Pfam" id="PF00135"/>
    </source>
</evidence>
<dbReference type="AlphaFoldDB" id="A0A226EW39"/>
<dbReference type="PANTHER" id="PTHR11559">
    <property type="entry name" value="CARBOXYLESTERASE"/>
    <property type="match status" value="1"/>
</dbReference>
<dbReference type="EMBL" id="LNIX01000001">
    <property type="protein sequence ID" value="OXA61398.1"/>
    <property type="molecule type" value="Genomic_DNA"/>
</dbReference>
<name>A0A226EW39_FOLCA</name>
<feature type="chain" id="PRO_5012036526" evidence="2">
    <location>
        <begin position="20"/>
        <end position="575"/>
    </location>
</feature>
<comment type="caution">
    <text evidence="4">The sequence shown here is derived from an EMBL/GenBank/DDBJ whole genome shotgun (WGS) entry which is preliminary data.</text>
</comment>
<evidence type="ECO:0000313" key="4">
    <source>
        <dbReference type="EMBL" id="OXA61398.1"/>
    </source>
</evidence>
<feature type="domain" description="Carboxylesterase type B" evidence="3">
    <location>
        <begin position="25"/>
        <end position="533"/>
    </location>
</feature>
<keyword evidence="5" id="KW-1185">Reference proteome</keyword>
<dbReference type="SUPFAM" id="SSF53474">
    <property type="entry name" value="alpha/beta-Hydrolases"/>
    <property type="match status" value="1"/>
</dbReference>
<evidence type="ECO:0000256" key="1">
    <source>
        <dbReference type="ARBA" id="ARBA00023180"/>
    </source>
</evidence>
<gene>
    <name evidence="4" type="ORF">Fcan01_00997</name>
</gene>
<dbReference type="OMA" id="PHYWRIT"/>
<organism evidence="4 5">
    <name type="scientific">Folsomia candida</name>
    <name type="common">Springtail</name>
    <dbReference type="NCBI Taxonomy" id="158441"/>
    <lineage>
        <taxon>Eukaryota</taxon>
        <taxon>Metazoa</taxon>
        <taxon>Ecdysozoa</taxon>
        <taxon>Arthropoda</taxon>
        <taxon>Hexapoda</taxon>
        <taxon>Collembola</taxon>
        <taxon>Entomobryomorpha</taxon>
        <taxon>Isotomoidea</taxon>
        <taxon>Isotomidae</taxon>
        <taxon>Proisotominae</taxon>
        <taxon>Folsomia</taxon>
    </lineage>
</organism>
<protein>
    <submittedName>
        <fullName evidence="4">Venom carboxylesterase-6</fullName>
    </submittedName>
</protein>
<dbReference type="Pfam" id="PF00135">
    <property type="entry name" value="COesterase"/>
    <property type="match status" value="1"/>
</dbReference>
<dbReference type="STRING" id="158441.A0A226EW39"/>
<dbReference type="Gene3D" id="3.40.50.1820">
    <property type="entry name" value="alpha/beta hydrolase"/>
    <property type="match status" value="1"/>
</dbReference>
<dbReference type="InterPro" id="IPR029058">
    <property type="entry name" value="AB_hydrolase_fold"/>
</dbReference>
<evidence type="ECO:0000313" key="5">
    <source>
        <dbReference type="Proteomes" id="UP000198287"/>
    </source>
</evidence>
<dbReference type="Proteomes" id="UP000198287">
    <property type="component" value="Unassembled WGS sequence"/>
</dbReference>
<dbReference type="OrthoDB" id="19653at2759"/>
<feature type="signal peptide" evidence="2">
    <location>
        <begin position="1"/>
        <end position="19"/>
    </location>
</feature>